<evidence type="ECO:0000313" key="5">
    <source>
        <dbReference type="Proteomes" id="UP000192660"/>
    </source>
</evidence>
<dbReference type="InterPro" id="IPR007506">
    <property type="entry name" value="PMDh-L-like_dom"/>
</dbReference>
<organism evidence="4 5">
    <name type="scientific">Sulfobacillus thermosulfidooxidans (strain DSM 9293 / VKM B-1269 / AT-1)</name>
    <dbReference type="NCBI Taxonomy" id="929705"/>
    <lineage>
        <taxon>Bacteria</taxon>
        <taxon>Bacillati</taxon>
        <taxon>Bacillota</taxon>
        <taxon>Clostridia</taxon>
        <taxon>Eubacteriales</taxon>
        <taxon>Clostridiales Family XVII. Incertae Sedis</taxon>
        <taxon>Sulfobacillus</taxon>
    </lineage>
</organism>
<evidence type="ECO:0000256" key="1">
    <source>
        <dbReference type="ARBA" id="ARBA00023004"/>
    </source>
</evidence>
<dbReference type="PANTHER" id="PTHR36577">
    <property type="entry name" value="DUF521 DOMAIN PROTEIN (AFU_ORTHOLOGUE AFUA_6G00490)"/>
    <property type="match status" value="1"/>
</dbReference>
<evidence type="ECO:0000313" key="4">
    <source>
        <dbReference type="EMBL" id="SMC05737.1"/>
    </source>
</evidence>
<proteinExistence type="predicted"/>
<dbReference type="Proteomes" id="UP000192660">
    <property type="component" value="Unassembled WGS sequence"/>
</dbReference>
<keyword evidence="5" id="KW-1185">Reference proteome</keyword>
<gene>
    <name evidence="4" type="ORF">SAMN00768000_2421</name>
</gene>
<dbReference type="EMBL" id="FWWY01000001">
    <property type="protein sequence ID" value="SMC05737.1"/>
    <property type="molecule type" value="Genomic_DNA"/>
</dbReference>
<dbReference type="PANTHER" id="PTHR36577:SF3">
    <property type="entry name" value="DUF521 DOMAIN PROTEIN (AFU_ORTHOLOGUE AFUA_6G00490)"/>
    <property type="match status" value="1"/>
</dbReference>
<name>A0A1W1WHJ0_SULTA</name>
<dbReference type="Pfam" id="PF04412">
    <property type="entry name" value="AcnX"/>
    <property type="match status" value="1"/>
</dbReference>
<keyword evidence="2" id="KW-0456">Lyase</keyword>
<feature type="domain" description="Phosphomevalonate dehydratase large subunit-like" evidence="3">
    <location>
        <begin position="1"/>
        <end position="393"/>
    </location>
</feature>
<protein>
    <submittedName>
        <fullName evidence="4">Predicted aconitase subunit 1</fullName>
    </submittedName>
</protein>
<dbReference type="OrthoDB" id="1550274at2"/>
<dbReference type="AlphaFoldDB" id="A0A1W1WHJ0"/>
<keyword evidence="1" id="KW-0408">Iron</keyword>
<dbReference type="RefSeq" id="WP_020373589.1">
    <property type="nucleotide sequence ID" value="NZ_FWWY01000001.1"/>
</dbReference>
<evidence type="ECO:0000256" key="2">
    <source>
        <dbReference type="ARBA" id="ARBA00023239"/>
    </source>
</evidence>
<reference evidence="5" key="1">
    <citation type="submission" date="2017-04" db="EMBL/GenBank/DDBJ databases">
        <authorList>
            <person name="Varghese N."/>
            <person name="Submissions S."/>
        </authorList>
    </citation>
    <scope>NUCLEOTIDE SEQUENCE [LARGE SCALE GENOMIC DNA]</scope>
    <source>
        <strain evidence="5">DSM 9293</strain>
    </source>
</reference>
<sequence>MVLTEEETAMLEGEYGEGTALAMRIQVGIGEAFDAQRMVPISRAHVALSNQEADLWFVEKLLHLGASCRVPPTVNPGFDLSYFSTVTTVKSEDLEQMAQTAQAYRNIGAILNYSCTPYLFDNIPRLHEIVAFSESSATPYVNAVYYGARTNRESAQSALCAAITGRVPEYGLLLPESRYGTILVQIEASLRSDFDYQLLGYAIPKKIHGEIPVFIGIPENVTPEALMNLGAELNTAGAVPMYHILGVTPEAQSLDQATGYRKDLNTVVITDKDLERVHDQISKKTGPIDFVMLGCPHLTLKQIQNIAQMVHGHKLRTELWLNTSAHTRLLAERLGIAQIIEEAGGHILQDSCVDQPIWAHLAGKTGATDSPKCAYYTTRRSMDFVIRSIEDCVTAAIKGEISS</sequence>
<dbReference type="GO" id="GO:0016829">
    <property type="term" value="F:lyase activity"/>
    <property type="evidence" value="ECO:0007669"/>
    <property type="project" value="UniProtKB-KW"/>
</dbReference>
<accession>A0A1W1WHJ0</accession>
<evidence type="ECO:0000259" key="3">
    <source>
        <dbReference type="Pfam" id="PF04412"/>
    </source>
</evidence>